<keyword evidence="1" id="KW-0732">Signal</keyword>
<comment type="caution">
    <text evidence="2">The sequence shown here is derived from an EMBL/GenBank/DDBJ whole genome shotgun (WGS) entry which is preliminary data.</text>
</comment>
<dbReference type="EMBL" id="VSRR010024161">
    <property type="protein sequence ID" value="MPC66013.1"/>
    <property type="molecule type" value="Genomic_DNA"/>
</dbReference>
<dbReference type="Proteomes" id="UP000324222">
    <property type="component" value="Unassembled WGS sequence"/>
</dbReference>
<sequence>MWATYSGALETASWISVMTSLAFCTLATQHQHSSSAAPPHTPHKATTGGKKCTKIGAQFMPVLPVPLLWGGDYTSVGTVEMQSA</sequence>
<proteinExistence type="predicted"/>
<evidence type="ECO:0008006" key="4">
    <source>
        <dbReference type="Google" id="ProtNLM"/>
    </source>
</evidence>
<keyword evidence="3" id="KW-1185">Reference proteome</keyword>
<protein>
    <recommendedName>
        <fullName evidence="4">Secreted protein</fullName>
    </recommendedName>
</protein>
<reference evidence="2 3" key="1">
    <citation type="submission" date="2019-05" db="EMBL/GenBank/DDBJ databases">
        <title>Another draft genome of Portunus trituberculatus and its Hox gene families provides insights of decapod evolution.</title>
        <authorList>
            <person name="Jeong J.-H."/>
            <person name="Song I."/>
            <person name="Kim S."/>
            <person name="Choi T."/>
            <person name="Kim D."/>
            <person name="Ryu S."/>
            <person name="Kim W."/>
        </authorList>
    </citation>
    <scope>NUCLEOTIDE SEQUENCE [LARGE SCALE GENOMIC DNA]</scope>
    <source>
        <tissue evidence="2">Muscle</tissue>
    </source>
</reference>
<organism evidence="2 3">
    <name type="scientific">Portunus trituberculatus</name>
    <name type="common">Swimming crab</name>
    <name type="synonym">Neptunus trituberculatus</name>
    <dbReference type="NCBI Taxonomy" id="210409"/>
    <lineage>
        <taxon>Eukaryota</taxon>
        <taxon>Metazoa</taxon>
        <taxon>Ecdysozoa</taxon>
        <taxon>Arthropoda</taxon>
        <taxon>Crustacea</taxon>
        <taxon>Multicrustacea</taxon>
        <taxon>Malacostraca</taxon>
        <taxon>Eumalacostraca</taxon>
        <taxon>Eucarida</taxon>
        <taxon>Decapoda</taxon>
        <taxon>Pleocyemata</taxon>
        <taxon>Brachyura</taxon>
        <taxon>Eubrachyura</taxon>
        <taxon>Portunoidea</taxon>
        <taxon>Portunidae</taxon>
        <taxon>Portuninae</taxon>
        <taxon>Portunus</taxon>
    </lineage>
</organism>
<dbReference type="AlphaFoldDB" id="A0A5B7H7B0"/>
<feature type="signal peptide" evidence="1">
    <location>
        <begin position="1"/>
        <end position="27"/>
    </location>
</feature>
<name>A0A5B7H7B0_PORTR</name>
<evidence type="ECO:0000256" key="1">
    <source>
        <dbReference type="SAM" id="SignalP"/>
    </source>
</evidence>
<accession>A0A5B7H7B0</accession>
<evidence type="ECO:0000313" key="3">
    <source>
        <dbReference type="Proteomes" id="UP000324222"/>
    </source>
</evidence>
<feature type="chain" id="PRO_5022753017" description="Secreted protein" evidence="1">
    <location>
        <begin position="28"/>
        <end position="84"/>
    </location>
</feature>
<evidence type="ECO:0000313" key="2">
    <source>
        <dbReference type="EMBL" id="MPC66013.1"/>
    </source>
</evidence>
<gene>
    <name evidence="2" type="ORF">E2C01_060156</name>
</gene>